<evidence type="ECO:0000256" key="1">
    <source>
        <dbReference type="ARBA" id="ARBA00007626"/>
    </source>
</evidence>
<keyword evidence="4" id="KW-1185">Reference proteome</keyword>
<organism evidence="3 4">
    <name type="scientific">Quillaja saponaria</name>
    <name type="common">Soap bark tree</name>
    <dbReference type="NCBI Taxonomy" id="32244"/>
    <lineage>
        <taxon>Eukaryota</taxon>
        <taxon>Viridiplantae</taxon>
        <taxon>Streptophyta</taxon>
        <taxon>Embryophyta</taxon>
        <taxon>Tracheophyta</taxon>
        <taxon>Spermatophyta</taxon>
        <taxon>Magnoliopsida</taxon>
        <taxon>eudicotyledons</taxon>
        <taxon>Gunneridae</taxon>
        <taxon>Pentapetalae</taxon>
        <taxon>rosids</taxon>
        <taxon>fabids</taxon>
        <taxon>Fabales</taxon>
        <taxon>Quillajaceae</taxon>
        <taxon>Quillaja</taxon>
    </lineage>
</organism>
<proteinExistence type="inferred from homology"/>
<name>A0AAD7Q9R9_QUISA</name>
<dbReference type="Proteomes" id="UP001163823">
    <property type="component" value="Chromosome 3"/>
</dbReference>
<dbReference type="GO" id="GO:0003729">
    <property type="term" value="F:mRNA binding"/>
    <property type="evidence" value="ECO:0007669"/>
    <property type="project" value="InterPro"/>
</dbReference>
<dbReference type="InterPro" id="IPR002885">
    <property type="entry name" value="PPR_rpt"/>
</dbReference>
<dbReference type="InterPro" id="IPR044179">
    <property type="entry name" value="PPR5-like"/>
</dbReference>
<keyword evidence="2" id="KW-0677">Repeat</keyword>
<accession>A0AAD7Q9R9</accession>
<dbReference type="PANTHER" id="PTHR47874:SF1">
    <property type="entry name" value="OS05G0407900 PROTEIN"/>
    <property type="match status" value="1"/>
</dbReference>
<dbReference type="EMBL" id="JARAOO010000003">
    <property type="protein sequence ID" value="KAJ7977474.1"/>
    <property type="molecule type" value="Genomic_DNA"/>
</dbReference>
<dbReference type="PANTHER" id="PTHR47874">
    <property type="entry name" value="EXPRESSED PROTEIN"/>
    <property type="match status" value="1"/>
</dbReference>
<evidence type="ECO:0000313" key="3">
    <source>
        <dbReference type="EMBL" id="KAJ7977474.1"/>
    </source>
</evidence>
<dbReference type="AlphaFoldDB" id="A0AAD7Q9R9"/>
<comment type="caution">
    <text evidence="3">The sequence shown here is derived from an EMBL/GenBank/DDBJ whole genome shotgun (WGS) entry which is preliminary data.</text>
</comment>
<dbReference type="KEGG" id="qsa:O6P43_007094"/>
<sequence length="242" mass="28148">MRKKVTFLRDEPVLYAKETDGFLKILKEKGVPLFQRYSDGSASVELLKQLDSWPHLAIEVFDWRRKEDDTGTPITSLEYSKGITAAGRTKNVDLAVELFTEAANKRIKTTSTYNALMGAFMFNGLADKCQALFRDLKRELQSCMWDSMEKTFHLLKSSPLKPDIDMYLPMLRDSHSDRVKKIKVLMKYIPAEDYRPWLNVLMSRVYAQGDWLEEMENSINEAFEHQTSVKTAGWRICWSLYH</sequence>
<reference evidence="3" key="1">
    <citation type="journal article" date="2023" name="Science">
        <title>Elucidation of the pathway for biosynthesis of saponin adjuvants from the soapbark tree.</title>
        <authorList>
            <person name="Reed J."/>
            <person name="Orme A."/>
            <person name="El-Demerdash A."/>
            <person name="Owen C."/>
            <person name="Martin L.B.B."/>
            <person name="Misra R.C."/>
            <person name="Kikuchi S."/>
            <person name="Rejzek M."/>
            <person name="Martin A.C."/>
            <person name="Harkess A."/>
            <person name="Leebens-Mack J."/>
            <person name="Louveau T."/>
            <person name="Stephenson M.J."/>
            <person name="Osbourn A."/>
        </authorList>
    </citation>
    <scope>NUCLEOTIDE SEQUENCE</scope>
    <source>
        <strain evidence="3">S10</strain>
    </source>
</reference>
<protein>
    <submittedName>
        <fullName evidence="3">Pentatricopeptide repeat-containing protein</fullName>
    </submittedName>
</protein>
<dbReference type="Gene3D" id="1.25.40.10">
    <property type="entry name" value="Tetratricopeptide repeat domain"/>
    <property type="match status" value="1"/>
</dbReference>
<comment type="similarity">
    <text evidence="1">Belongs to the PPR family. P subfamily.</text>
</comment>
<dbReference type="InterPro" id="IPR011990">
    <property type="entry name" value="TPR-like_helical_dom_sf"/>
</dbReference>
<gene>
    <name evidence="3" type="ORF">O6P43_007094</name>
</gene>
<evidence type="ECO:0000313" key="4">
    <source>
        <dbReference type="Proteomes" id="UP001163823"/>
    </source>
</evidence>
<evidence type="ECO:0000256" key="2">
    <source>
        <dbReference type="ARBA" id="ARBA00022737"/>
    </source>
</evidence>
<dbReference type="Pfam" id="PF01535">
    <property type="entry name" value="PPR"/>
    <property type="match status" value="1"/>
</dbReference>